<feature type="region of interest" description="Disordered" evidence="5">
    <location>
        <begin position="1"/>
        <end position="39"/>
    </location>
</feature>
<comment type="subcellular location">
    <subcellularLocation>
        <location evidence="1">Membrane</location>
        <topology evidence="1">Multi-pass membrane protein</topology>
    </subcellularLocation>
</comment>
<sequence>MPPCRTGRERRPLTPSISSPNRIIERTSNRTPQHPSSNILTPFPQILRQITPCLPDWSPASKLHPRHLQAPYLSGRKSLFLVPRILCSVKFVSKHSFVSKQKFVLAITNIRISLFLTCSGLISKKGLKGSIVDATSSAKTFAVLSGVHSLVVCFMKKLRGKDDGMVS</sequence>
<dbReference type="STRING" id="29655.A0A0K9PEM2"/>
<evidence type="ECO:0000256" key="3">
    <source>
        <dbReference type="ARBA" id="ARBA00022989"/>
    </source>
</evidence>
<feature type="compositionally biased region" description="Basic and acidic residues" evidence="5">
    <location>
        <begin position="1"/>
        <end position="12"/>
    </location>
</feature>
<keyword evidence="2" id="KW-0812">Transmembrane</keyword>
<dbReference type="PANTHER" id="PTHR14110">
    <property type="entry name" value="MITOCHONDRIAL IMPORT INNER MEMBRANE TRANSLOCASE SUBUNIT TIM22"/>
    <property type="match status" value="1"/>
</dbReference>
<evidence type="ECO:0000313" key="6">
    <source>
        <dbReference type="EMBL" id="KMZ67411.1"/>
    </source>
</evidence>
<dbReference type="InterPro" id="IPR039175">
    <property type="entry name" value="TIM22"/>
</dbReference>
<gene>
    <name evidence="6" type="ORF">ZOSMA_269G00020</name>
</gene>
<proteinExistence type="predicted"/>
<keyword evidence="7" id="KW-1185">Reference proteome</keyword>
<protein>
    <submittedName>
        <fullName evidence="6">Uncharacterized protein</fullName>
    </submittedName>
</protein>
<dbReference type="EMBL" id="LFYR01000914">
    <property type="protein sequence ID" value="KMZ67411.1"/>
    <property type="molecule type" value="Genomic_DNA"/>
</dbReference>
<evidence type="ECO:0000313" key="7">
    <source>
        <dbReference type="Proteomes" id="UP000036987"/>
    </source>
</evidence>
<dbReference type="PANTHER" id="PTHR14110:SF1">
    <property type="entry name" value="CHLOROPLASTIC IMPORT INNER MEMBRANE TRANSLOCASE SUBUNIT TIM22-2-RELATED"/>
    <property type="match status" value="1"/>
</dbReference>
<evidence type="ECO:0000256" key="2">
    <source>
        <dbReference type="ARBA" id="ARBA00022692"/>
    </source>
</evidence>
<evidence type="ECO:0000256" key="5">
    <source>
        <dbReference type="SAM" id="MobiDB-lite"/>
    </source>
</evidence>
<accession>A0A0K9PEM2</accession>
<feature type="compositionally biased region" description="Polar residues" evidence="5">
    <location>
        <begin position="29"/>
        <end position="39"/>
    </location>
</feature>
<dbReference type="GO" id="GO:0009941">
    <property type="term" value="C:chloroplast envelope"/>
    <property type="evidence" value="ECO:0000318"/>
    <property type="project" value="GO_Central"/>
</dbReference>
<evidence type="ECO:0000256" key="1">
    <source>
        <dbReference type="ARBA" id="ARBA00004141"/>
    </source>
</evidence>
<organism evidence="6 7">
    <name type="scientific">Zostera marina</name>
    <name type="common">Eelgrass</name>
    <dbReference type="NCBI Taxonomy" id="29655"/>
    <lineage>
        <taxon>Eukaryota</taxon>
        <taxon>Viridiplantae</taxon>
        <taxon>Streptophyta</taxon>
        <taxon>Embryophyta</taxon>
        <taxon>Tracheophyta</taxon>
        <taxon>Spermatophyta</taxon>
        <taxon>Magnoliopsida</taxon>
        <taxon>Liliopsida</taxon>
        <taxon>Zosteraceae</taxon>
        <taxon>Zostera</taxon>
    </lineage>
</organism>
<dbReference type="GO" id="GO:0042721">
    <property type="term" value="C:TIM22 mitochondrial import inner membrane insertion complex"/>
    <property type="evidence" value="ECO:0007669"/>
    <property type="project" value="InterPro"/>
</dbReference>
<dbReference type="Proteomes" id="UP000036987">
    <property type="component" value="Unassembled WGS sequence"/>
</dbReference>
<dbReference type="GO" id="GO:0045036">
    <property type="term" value="P:protein targeting to chloroplast"/>
    <property type="evidence" value="ECO:0000318"/>
    <property type="project" value="GO_Central"/>
</dbReference>
<reference evidence="7" key="1">
    <citation type="journal article" date="2016" name="Nature">
        <title>The genome of the seagrass Zostera marina reveals angiosperm adaptation to the sea.</title>
        <authorList>
            <person name="Olsen J.L."/>
            <person name="Rouze P."/>
            <person name="Verhelst B."/>
            <person name="Lin Y.-C."/>
            <person name="Bayer T."/>
            <person name="Collen J."/>
            <person name="Dattolo E."/>
            <person name="De Paoli E."/>
            <person name="Dittami S."/>
            <person name="Maumus F."/>
            <person name="Michel G."/>
            <person name="Kersting A."/>
            <person name="Lauritano C."/>
            <person name="Lohaus R."/>
            <person name="Toepel M."/>
            <person name="Tonon T."/>
            <person name="Vanneste K."/>
            <person name="Amirebrahimi M."/>
            <person name="Brakel J."/>
            <person name="Bostroem C."/>
            <person name="Chovatia M."/>
            <person name="Grimwood J."/>
            <person name="Jenkins J.W."/>
            <person name="Jueterbock A."/>
            <person name="Mraz A."/>
            <person name="Stam W.T."/>
            <person name="Tice H."/>
            <person name="Bornberg-Bauer E."/>
            <person name="Green P.J."/>
            <person name="Pearson G.A."/>
            <person name="Procaccini G."/>
            <person name="Duarte C.M."/>
            <person name="Schmutz J."/>
            <person name="Reusch T.B.H."/>
            <person name="Van de Peer Y."/>
        </authorList>
    </citation>
    <scope>NUCLEOTIDE SEQUENCE [LARGE SCALE GENOMIC DNA]</scope>
    <source>
        <strain evidence="7">cv. Finnish</strain>
    </source>
</reference>
<name>A0A0K9PEM2_ZOSMR</name>
<keyword evidence="4" id="KW-0472">Membrane</keyword>
<keyword evidence="3" id="KW-1133">Transmembrane helix</keyword>
<comment type="caution">
    <text evidence="6">The sequence shown here is derived from an EMBL/GenBank/DDBJ whole genome shotgun (WGS) entry which is preliminary data.</text>
</comment>
<evidence type="ECO:0000256" key="4">
    <source>
        <dbReference type="ARBA" id="ARBA00023136"/>
    </source>
</evidence>
<dbReference type="GO" id="GO:0008320">
    <property type="term" value="F:protein transmembrane transporter activity"/>
    <property type="evidence" value="ECO:0000318"/>
    <property type="project" value="GO_Central"/>
</dbReference>
<dbReference type="AlphaFoldDB" id="A0A0K9PEM2"/>
<dbReference type="GO" id="GO:0045039">
    <property type="term" value="P:protein insertion into mitochondrial inner membrane"/>
    <property type="evidence" value="ECO:0007669"/>
    <property type="project" value="InterPro"/>
</dbReference>
<dbReference type="OrthoDB" id="1740584at2759"/>